<dbReference type="Gene3D" id="3.90.1150.10">
    <property type="entry name" value="Aspartate Aminotransferase, domain 1"/>
    <property type="match status" value="1"/>
</dbReference>
<dbReference type="InterPro" id="IPR015424">
    <property type="entry name" value="PyrdxlP-dep_Trfase"/>
</dbReference>
<name>A0ABV3WZC0_9HYPH</name>
<evidence type="ECO:0000313" key="7">
    <source>
        <dbReference type="EMBL" id="MEX4010030.1"/>
    </source>
</evidence>
<proteinExistence type="inferred from homology"/>
<keyword evidence="7" id="KW-0808">Transferase</keyword>
<dbReference type="InterPro" id="IPR006233">
    <property type="entry name" value="Cys_b_lyase_bac"/>
</dbReference>
<keyword evidence="3 6" id="KW-0663">Pyridoxal phosphate</keyword>
<keyword evidence="4" id="KW-0456">Lyase</keyword>
<dbReference type="RefSeq" id="WP_173194305.1">
    <property type="nucleotide sequence ID" value="NZ_JABETK010000003.1"/>
</dbReference>
<comment type="similarity">
    <text evidence="2 6">Belongs to the trans-sulfuration enzymes family.</text>
</comment>
<dbReference type="InterPro" id="IPR015421">
    <property type="entry name" value="PyrdxlP-dep_Trfase_major"/>
</dbReference>
<organism evidence="7 8">
    <name type="scientific">Neoaquamicrobium sediminum</name>
    <dbReference type="NCBI Taxonomy" id="1849104"/>
    <lineage>
        <taxon>Bacteria</taxon>
        <taxon>Pseudomonadati</taxon>
        <taxon>Pseudomonadota</taxon>
        <taxon>Alphaproteobacteria</taxon>
        <taxon>Hyphomicrobiales</taxon>
        <taxon>Phyllobacteriaceae</taxon>
        <taxon>Neoaquamicrobium</taxon>
    </lineage>
</organism>
<dbReference type="PIRSF" id="PIRSF001434">
    <property type="entry name" value="CGS"/>
    <property type="match status" value="1"/>
</dbReference>
<keyword evidence="8" id="KW-1185">Reference proteome</keyword>
<evidence type="ECO:0000256" key="6">
    <source>
        <dbReference type="RuleBase" id="RU362118"/>
    </source>
</evidence>
<evidence type="ECO:0000256" key="1">
    <source>
        <dbReference type="ARBA" id="ARBA00001933"/>
    </source>
</evidence>
<dbReference type="InterPro" id="IPR000277">
    <property type="entry name" value="Cys/Met-Metab_PyrdxlP-dep_enz"/>
</dbReference>
<protein>
    <submittedName>
        <fullName evidence="7">PLP-dependent transferase</fullName>
    </submittedName>
</protein>
<accession>A0ABV3WZC0</accession>
<dbReference type="InterPro" id="IPR015422">
    <property type="entry name" value="PyrdxlP-dep_Trfase_small"/>
</dbReference>
<dbReference type="Proteomes" id="UP001559025">
    <property type="component" value="Unassembled WGS sequence"/>
</dbReference>
<evidence type="ECO:0000256" key="5">
    <source>
        <dbReference type="ARBA" id="ARBA00047517"/>
    </source>
</evidence>
<dbReference type="Gene3D" id="3.40.640.10">
    <property type="entry name" value="Type I PLP-dependent aspartate aminotransferase-like (Major domain)"/>
    <property type="match status" value="1"/>
</dbReference>
<evidence type="ECO:0000256" key="4">
    <source>
        <dbReference type="ARBA" id="ARBA00023239"/>
    </source>
</evidence>
<comment type="cofactor">
    <cofactor evidence="1 6">
        <name>pyridoxal 5'-phosphate</name>
        <dbReference type="ChEBI" id="CHEBI:597326"/>
    </cofactor>
</comment>
<dbReference type="PANTHER" id="PTHR43500">
    <property type="entry name" value="CYSTATHIONINE BETA-LYASE-RELATED"/>
    <property type="match status" value="1"/>
</dbReference>
<dbReference type="PANTHER" id="PTHR43500:SF1">
    <property type="entry name" value="CYSTATHIONINE BETA-LYASE-RELATED"/>
    <property type="match status" value="1"/>
</dbReference>
<evidence type="ECO:0000313" key="8">
    <source>
        <dbReference type="Proteomes" id="UP001559025"/>
    </source>
</evidence>
<gene>
    <name evidence="7" type="ORF">V1479_22180</name>
</gene>
<dbReference type="EMBL" id="JAZHFV010000008">
    <property type="protein sequence ID" value="MEX4010030.1"/>
    <property type="molecule type" value="Genomic_DNA"/>
</dbReference>
<sequence length="391" mass="42193">MKRDTKLLHVDASDLPFPALTVPVHRGSTIVFDTVNEFLDRHRAFYDGYAYGLYGHPALRALEKAIATLEGAEKALITPSGMAAITLVNLTALQAGDGVLIPTSAYGPARQAADALLAPLGIDVTFYPPDADVSTLISYRTRLVWVEAPGSFGMEMQDVPAIVAAAHARGAEVAADATWASPLGFQALSHGVDYAVQALSKYVSGHSDVLMGSVAVADQSRFRRLKDRMKALGYGVSPDDCYLTLRGLGTLSVRMDRQSATALELARWLDGRDGVTRVLHPALVNDPGHPIWLRDFAGAGSVFSVLLDPRYSNNLAAFLEQLSIFRIGASWGGLHSLVAPADMRAMRSSSNWADTGPLVRISIGLEAAEDLRDDLELGLERYMRQFENAAQ</sequence>
<dbReference type="GO" id="GO:0016740">
    <property type="term" value="F:transferase activity"/>
    <property type="evidence" value="ECO:0007669"/>
    <property type="project" value="UniProtKB-KW"/>
</dbReference>
<dbReference type="Pfam" id="PF01053">
    <property type="entry name" value="Cys_Met_Meta_PP"/>
    <property type="match status" value="1"/>
</dbReference>
<evidence type="ECO:0000256" key="3">
    <source>
        <dbReference type="ARBA" id="ARBA00022898"/>
    </source>
</evidence>
<comment type="catalytic activity">
    <reaction evidence="5">
        <text>L,L-cystathionine + H2O = L-homocysteine + pyruvate + NH4(+)</text>
        <dbReference type="Rhea" id="RHEA:13965"/>
        <dbReference type="ChEBI" id="CHEBI:15361"/>
        <dbReference type="ChEBI" id="CHEBI:15377"/>
        <dbReference type="ChEBI" id="CHEBI:28938"/>
        <dbReference type="ChEBI" id="CHEBI:58161"/>
        <dbReference type="ChEBI" id="CHEBI:58199"/>
    </reaction>
</comment>
<dbReference type="SUPFAM" id="SSF53383">
    <property type="entry name" value="PLP-dependent transferases"/>
    <property type="match status" value="1"/>
</dbReference>
<comment type="caution">
    <text evidence="7">The sequence shown here is derived from an EMBL/GenBank/DDBJ whole genome shotgun (WGS) entry which is preliminary data.</text>
</comment>
<evidence type="ECO:0000256" key="2">
    <source>
        <dbReference type="ARBA" id="ARBA00009077"/>
    </source>
</evidence>
<reference evidence="7 8" key="1">
    <citation type="submission" date="2024-01" db="EMBL/GenBank/DDBJ databases">
        <title>New evidence supports the origin of RcGTA from prophage.</title>
        <authorList>
            <person name="Xu Y."/>
            <person name="Liu B."/>
            <person name="Chen F."/>
        </authorList>
    </citation>
    <scope>NUCLEOTIDE SEQUENCE [LARGE SCALE GENOMIC DNA]</scope>
    <source>
        <strain evidence="7 8">CBW1107-2</strain>
    </source>
</reference>